<evidence type="ECO:0000313" key="1">
    <source>
        <dbReference type="EMBL" id="KAE9386979.1"/>
    </source>
</evidence>
<sequence>MIHYPASDHATELMITLSYQRLQTIQPLSDEELYDKIRRTFPPNQFLPIHKGRSILPLGSMVFTGGLGLSSTLKNLQVELESSDLFEDIRSRNRARYPRHWL</sequence>
<protein>
    <submittedName>
        <fullName evidence="1">Uncharacterized protein</fullName>
    </submittedName>
</protein>
<organism evidence="1 2">
    <name type="scientific">Gymnopus androsaceus JB14</name>
    <dbReference type="NCBI Taxonomy" id="1447944"/>
    <lineage>
        <taxon>Eukaryota</taxon>
        <taxon>Fungi</taxon>
        <taxon>Dikarya</taxon>
        <taxon>Basidiomycota</taxon>
        <taxon>Agaricomycotina</taxon>
        <taxon>Agaricomycetes</taxon>
        <taxon>Agaricomycetidae</taxon>
        <taxon>Agaricales</taxon>
        <taxon>Marasmiineae</taxon>
        <taxon>Omphalotaceae</taxon>
        <taxon>Gymnopus</taxon>
    </lineage>
</organism>
<accession>A0A6A4GMK4</accession>
<dbReference type="EMBL" id="ML769833">
    <property type="protein sequence ID" value="KAE9386979.1"/>
    <property type="molecule type" value="Genomic_DNA"/>
</dbReference>
<proteinExistence type="predicted"/>
<gene>
    <name evidence="1" type="ORF">BT96DRAFT_927854</name>
</gene>
<name>A0A6A4GMK4_9AGAR</name>
<keyword evidence="2" id="KW-1185">Reference proteome</keyword>
<dbReference type="AlphaFoldDB" id="A0A6A4GMK4"/>
<evidence type="ECO:0000313" key="2">
    <source>
        <dbReference type="Proteomes" id="UP000799118"/>
    </source>
</evidence>
<dbReference type="Proteomes" id="UP000799118">
    <property type="component" value="Unassembled WGS sequence"/>
</dbReference>
<feature type="non-terminal residue" evidence="1">
    <location>
        <position position="102"/>
    </location>
</feature>
<reference evidence="1" key="1">
    <citation type="journal article" date="2019" name="Environ. Microbiol.">
        <title>Fungal ecological strategies reflected in gene transcription - a case study of two litter decomposers.</title>
        <authorList>
            <person name="Barbi F."/>
            <person name="Kohler A."/>
            <person name="Barry K."/>
            <person name="Baskaran P."/>
            <person name="Daum C."/>
            <person name="Fauchery L."/>
            <person name="Ihrmark K."/>
            <person name="Kuo A."/>
            <person name="LaButti K."/>
            <person name="Lipzen A."/>
            <person name="Morin E."/>
            <person name="Grigoriev I.V."/>
            <person name="Henrissat B."/>
            <person name="Lindahl B."/>
            <person name="Martin F."/>
        </authorList>
    </citation>
    <scope>NUCLEOTIDE SEQUENCE</scope>
    <source>
        <strain evidence="1">JB14</strain>
    </source>
</reference>